<dbReference type="RefSeq" id="WP_123206840.1">
    <property type="nucleotide sequence ID" value="NZ_RBEE01000042.1"/>
</dbReference>
<reference evidence="1 2" key="1">
    <citation type="submission" date="2018-10" db="EMBL/GenBank/DDBJ databases">
        <title>Genome sequencing of Pedobacter jejuensis TNB23.</title>
        <authorList>
            <person name="Cho Y.-J."/>
            <person name="Cho A."/>
            <person name="Kim O.-S."/>
        </authorList>
    </citation>
    <scope>NUCLEOTIDE SEQUENCE [LARGE SCALE GENOMIC DNA]</scope>
    <source>
        <strain evidence="1 2">TNB23</strain>
    </source>
</reference>
<comment type="caution">
    <text evidence="1">The sequence shown here is derived from an EMBL/GenBank/DDBJ whole genome shotgun (WGS) entry which is preliminary data.</text>
</comment>
<dbReference type="OrthoDB" id="965614at2"/>
<dbReference type="AlphaFoldDB" id="A0A3N0BQD3"/>
<protein>
    <submittedName>
        <fullName evidence="1">Uncharacterized protein</fullName>
    </submittedName>
</protein>
<gene>
    <name evidence="1" type="ORF">D7004_16025</name>
</gene>
<dbReference type="Proteomes" id="UP000274046">
    <property type="component" value="Unassembled WGS sequence"/>
</dbReference>
<accession>A0A3N0BQD3</accession>
<sequence>METLIIDIPENKSSLVKSLLKELGVTIHKKSAKKPRTPNELTRKTIEDAHEGIGVGEPIKDIKSFLGSL</sequence>
<dbReference type="EMBL" id="RBEE01000042">
    <property type="protein sequence ID" value="RNL51219.1"/>
    <property type="molecule type" value="Genomic_DNA"/>
</dbReference>
<keyword evidence="2" id="KW-1185">Reference proteome</keyword>
<proteinExistence type="predicted"/>
<evidence type="ECO:0000313" key="1">
    <source>
        <dbReference type="EMBL" id="RNL51219.1"/>
    </source>
</evidence>
<name>A0A3N0BQD3_9SPHI</name>
<organism evidence="1 2">
    <name type="scientific">Pedobacter jejuensis</name>
    <dbReference type="NCBI Taxonomy" id="1268550"/>
    <lineage>
        <taxon>Bacteria</taxon>
        <taxon>Pseudomonadati</taxon>
        <taxon>Bacteroidota</taxon>
        <taxon>Sphingobacteriia</taxon>
        <taxon>Sphingobacteriales</taxon>
        <taxon>Sphingobacteriaceae</taxon>
        <taxon>Pedobacter</taxon>
    </lineage>
</organism>
<evidence type="ECO:0000313" key="2">
    <source>
        <dbReference type="Proteomes" id="UP000274046"/>
    </source>
</evidence>